<dbReference type="EMBL" id="KZ452004">
    <property type="protein sequence ID" value="PKA52440.1"/>
    <property type="molecule type" value="Genomic_DNA"/>
</dbReference>
<dbReference type="Proteomes" id="UP000236161">
    <property type="component" value="Unassembled WGS sequence"/>
</dbReference>
<evidence type="ECO:0000313" key="3">
    <source>
        <dbReference type="Proteomes" id="UP000236161"/>
    </source>
</evidence>
<dbReference type="OrthoDB" id="618331at2759"/>
<reference evidence="2 3" key="1">
    <citation type="journal article" date="2017" name="Nature">
        <title>The Apostasia genome and the evolution of orchids.</title>
        <authorList>
            <person name="Zhang G.Q."/>
            <person name="Liu K.W."/>
            <person name="Li Z."/>
            <person name="Lohaus R."/>
            <person name="Hsiao Y.Y."/>
            <person name="Niu S.C."/>
            <person name="Wang J.Y."/>
            <person name="Lin Y.C."/>
            <person name="Xu Q."/>
            <person name="Chen L.J."/>
            <person name="Yoshida K."/>
            <person name="Fujiwara S."/>
            <person name="Wang Z.W."/>
            <person name="Zhang Y.Q."/>
            <person name="Mitsuda N."/>
            <person name="Wang M."/>
            <person name="Liu G.H."/>
            <person name="Pecoraro L."/>
            <person name="Huang H.X."/>
            <person name="Xiao X.J."/>
            <person name="Lin M."/>
            <person name="Wu X.Y."/>
            <person name="Wu W.L."/>
            <person name="Chen Y.Y."/>
            <person name="Chang S.B."/>
            <person name="Sakamoto S."/>
            <person name="Ohme-Takagi M."/>
            <person name="Yagi M."/>
            <person name="Zeng S.J."/>
            <person name="Shen C.Y."/>
            <person name="Yeh C.M."/>
            <person name="Luo Y.B."/>
            <person name="Tsai W.C."/>
            <person name="Van de Peer Y."/>
            <person name="Liu Z.J."/>
        </authorList>
    </citation>
    <scope>NUCLEOTIDE SEQUENCE [LARGE SCALE GENOMIC DNA]</scope>
    <source>
        <strain evidence="3">cv. Shenzhen</strain>
        <tissue evidence="2">Stem</tissue>
    </source>
</reference>
<accession>A0A2I0AA72</accession>
<dbReference type="GO" id="GO:0006355">
    <property type="term" value="P:regulation of DNA-templated transcription"/>
    <property type="evidence" value="ECO:0007669"/>
    <property type="project" value="InterPro"/>
</dbReference>
<dbReference type="AlphaFoldDB" id="A0A2I0AA72"/>
<evidence type="ECO:0000256" key="1">
    <source>
        <dbReference type="SAM" id="MobiDB-lite"/>
    </source>
</evidence>
<gene>
    <name evidence="2" type="ORF">AXF42_Ash020401</name>
</gene>
<dbReference type="STRING" id="1088818.A0A2I0AA72"/>
<feature type="region of interest" description="Disordered" evidence="1">
    <location>
        <begin position="338"/>
        <end position="373"/>
    </location>
</feature>
<protein>
    <submittedName>
        <fullName evidence="2">Uncharacterized protein</fullName>
    </submittedName>
</protein>
<feature type="compositionally biased region" description="Polar residues" evidence="1">
    <location>
        <begin position="118"/>
        <end position="143"/>
    </location>
</feature>
<feature type="compositionally biased region" description="Polar residues" evidence="1">
    <location>
        <begin position="340"/>
        <end position="352"/>
    </location>
</feature>
<dbReference type="GO" id="GO:0007623">
    <property type="term" value="P:circadian rhythm"/>
    <property type="evidence" value="ECO:0007669"/>
    <property type="project" value="InterPro"/>
</dbReference>
<keyword evidence="3" id="KW-1185">Reference proteome</keyword>
<evidence type="ECO:0000313" key="2">
    <source>
        <dbReference type="EMBL" id="PKA52440.1"/>
    </source>
</evidence>
<dbReference type="InterPro" id="IPR039928">
    <property type="entry name" value="LNK"/>
</dbReference>
<dbReference type="PANTHER" id="PTHR33334">
    <property type="entry name" value="PROTEIN LNK1"/>
    <property type="match status" value="1"/>
</dbReference>
<sequence length="373" mass="41762">MFGNEMMDNADTFLTASTDVISSTAQSIPVPDLPISGEHDCEKGFSSGDLVEQSDLMIDSVQKNKAADLTMKGEGATVSHTYLTSESSGICSQISFKADLPNQTVTAAKKMEEKGKARSSQRLGNSWSNKNQKVSNPTMQTSSPNPPPTYQSKPVEQISSSNHVAFSDYGFAACQFPGMSLPPQHIGFKAHPEYSKKPKPAVPQAVIMTPKEKIEKLRRRQQMQAMLAIQKQREQYNHQISGNDCNQNKEDYKQKFLPSDVSSLGEQDQSHIISSSAEGCVEEAIYFQLQDALGKVCELFFFCFYLFWCRNVNFLFLQLDMRVRLNIRDSLYRLARSAMERQSASDRSSTNKSSKEEDDISAGEESNNQDRYE</sequence>
<dbReference type="PANTHER" id="PTHR33334:SF5">
    <property type="entry name" value="PROTEIN LNK2"/>
    <property type="match status" value="1"/>
</dbReference>
<proteinExistence type="predicted"/>
<name>A0A2I0AA72_9ASPA</name>
<organism evidence="2 3">
    <name type="scientific">Apostasia shenzhenica</name>
    <dbReference type="NCBI Taxonomy" id="1088818"/>
    <lineage>
        <taxon>Eukaryota</taxon>
        <taxon>Viridiplantae</taxon>
        <taxon>Streptophyta</taxon>
        <taxon>Embryophyta</taxon>
        <taxon>Tracheophyta</taxon>
        <taxon>Spermatophyta</taxon>
        <taxon>Magnoliopsida</taxon>
        <taxon>Liliopsida</taxon>
        <taxon>Asparagales</taxon>
        <taxon>Orchidaceae</taxon>
        <taxon>Apostasioideae</taxon>
        <taxon>Apostasia</taxon>
    </lineage>
</organism>
<feature type="region of interest" description="Disordered" evidence="1">
    <location>
        <begin position="109"/>
        <end position="154"/>
    </location>
</feature>